<dbReference type="SUPFAM" id="SSF50911">
    <property type="entry name" value="Mannose 6-phosphate receptor domain"/>
    <property type="match status" value="1"/>
</dbReference>
<keyword evidence="3 10" id="KW-0812">Transmembrane</keyword>
<protein>
    <submittedName>
        <fullName evidence="13">Cation-dependent mannose-6-phosphate receptor</fullName>
    </submittedName>
</protein>
<evidence type="ECO:0000256" key="7">
    <source>
        <dbReference type="ARBA" id="ARBA00023157"/>
    </source>
</evidence>
<dbReference type="Proteomes" id="UP001174694">
    <property type="component" value="Unassembled WGS sequence"/>
</dbReference>
<gene>
    <name evidence="13" type="ORF">NKR23_g2937</name>
</gene>
<dbReference type="GO" id="GO:0005770">
    <property type="term" value="C:late endosome"/>
    <property type="evidence" value="ECO:0007669"/>
    <property type="project" value="TreeGrafter"/>
</dbReference>
<reference evidence="13" key="1">
    <citation type="submission" date="2022-07" db="EMBL/GenBank/DDBJ databases">
        <title>Fungi with potential for degradation of polypropylene.</title>
        <authorList>
            <person name="Gostincar C."/>
        </authorList>
    </citation>
    <scope>NUCLEOTIDE SEQUENCE</scope>
    <source>
        <strain evidence="13">EXF-13308</strain>
    </source>
</reference>
<dbReference type="GO" id="GO:0007034">
    <property type="term" value="P:vacuolar transport"/>
    <property type="evidence" value="ECO:0007669"/>
    <property type="project" value="TreeGrafter"/>
</dbReference>
<evidence type="ECO:0000256" key="10">
    <source>
        <dbReference type="SAM" id="Phobius"/>
    </source>
</evidence>
<keyword evidence="2" id="KW-0813">Transport</keyword>
<feature type="transmembrane region" description="Helical" evidence="10">
    <location>
        <begin position="265"/>
        <end position="284"/>
    </location>
</feature>
<dbReference type="PANTHER" id="PTHR15071">
    <property type="entry name" value="MANNOSE-6-PHOSPHATE RECEPTOR FAMILY MEMBER"/>
    <property type="match status" value="1"/>
</dbReference>
<dbReference type="InterPro" id="IPR009011">
    <property type="entry name" value="Man6P_isomerase_rcpt-bd_dom_sf"/>
</dbReference>
<keyword evidence="5 10" id="KW-1133">Transmembrane helix</keyword>
<feature type="signal peptide" evidence="11">
    <location>
        <begin position="1"/>
        <end position="21"/>
    </location>
</feature>
<accession>A0AA38VV04</accession>
<comment type="subcellular location">
    <subcellularLocation>
        <location evidence="1">Endomembrane system</location>
    </subcellularLocation>
</comment>
<name>A0AA38VV04_9PEZI</name>
<sequence>MLLRCSRLCLLLGALLGRSLADTEPDPTTTTAPCTASSTSGAFYDLRPDIAAVPEEGSKLHRGVRTTDYFAKGYDYNANFTLNICDAVVEPPENVEGLAEYAWKNVSAYYEYKGKVYSIGQQSSALHTRGSQLVLQYTGGSPCGLDKEKRGASSSLHDGARYKGYSEEGQDSDGDTWSGGAKEDDRTEVSKVGNVVSTAKEDSIQRRKSTTFVFICDQDPLNTEAAVSYIATDPDECSYVFKVRSHHACAGAQPHKPGSVGPGSVFAIIFFIAVLVYLVGGVFYQRTVAHARGWRQLPNYSLWLGIWNFLKDMFVILTSSCARCIPAPRGYRALSVSPNGRGRNRDDENRLIDQLDEEWDD</sequence>
<evidence type="ECO:0000256" key="6">
    <source>
        <dbReference type="ARBA" id="ARBA00023136"/>
    </source>
</evidence>
<keyword evidence="4 11" id="KW-0732">Signal</keyword>
<proteinExistence type="predicted"/>
<dbReference type="Pfam" id="PF02157">
    <property type="entry name" value="Man-6-P_recep"/>
    <property type="match status" value="1"/>
</dbReference>
<evidence type="ECO:0000256" key="2">
    <source>
        <dbReference type="ARBA" id="ARBA00022448"/>
    </source>
</evidence>
<dbReference type="PROSITE" id="PS51914">
    <property type="entry name" value="MRH"/>
    <property type="match status" value="1"/>
</dbReference>
<evidence type="ECO:0000256" key="3">
    <source>
        <dbReference type="ARBA" id="ARBA00022692"/>
    </source>
</evidence>
<feature type="region of interest" description="Disordered" evidence="9">
    <location>
        <begin position="147"/>
        <end position="189"/>
    </location>
</feature>
<evidence type="ECO:0000256" key="9">
    <source>
        <dbReference type="SAM" id="MobiDB-lite"/>
    </source>
</evidence>
<evidence type="ECO:0000259" key="12">
    <source>
        <dbReference type="PROSITE" id="PS51914"/>
    </source>
</evidence>
<feature type="domain" description="MRH" evidence="12">
    <location>
        <begin position="32"/>
        <end position="251"/>
    </location>
</feature>
<keyword evidence="6 10" id="KW-0472">Membrane</keyword>
<dbReference type="InterPro" id="IPR028927">
    <property type="entry name" value="Man-6-P_rcpt"/>
</dbReference>
<dbReference type="PANTHER" id="PTHR15071:SF0">
    <property type="entry name" value="MANNOSE 6-PHOSPHATE RECEPTOR-LIKE PROTEIN 1"/>
    <property type="match status" value="1"/>
</dbReference>
<evidence type="ECO:0000256" key="8">
    <source>
        <dbReference type="ARBA" id="ARBA00023180"/>
    </source>
</evidence>
<evidence type="ECO:0000313" key="14">
    <source>
        <dbReference type="Proteomes" id="UP001174694"/>
    </source>
</evidence>
<dbReference type="GO" id="GO:0000139">
    <property type="term" value="C:Golgi membrane"/>
    <property type="evidence" value="ECO:0007669"/>
    <property type="project" value="UniProtKB-SubCell"/>
</dbReference>
<evidence type="ECO:0000256" key="11">
    <source>
        <dbReference type="SAM" id="SignalP"/>
    </source>
</evidence>
<dbReference type="InterPro" id="IPR044865">
    <property type="entry name" value="MRH_dom"/>
</dbReference>
<keyword evidence="14" id="KW-1185">Reference proteome</keyword>
<keyword evidence="13" id="KW-0675">Receptor</keyword>
<dbReference type="EMBL" id="JANBVO010000005">
    <property type="protein sequence ID" value="KAJ9151981.1"/>
    <property type="molecule type" value="Genomic_DNA"/>
</dbReference>
<comment type="caution">
    <text evidence="13">The sequence shown here is derived from an EMBL/GenBank/DDBJ whole genome shotgun (WGS) entry which is preliminary data.</text>
</comment>
<organism evidence="13 14">
    <name type="scientific">Pleurostoma richardsiae</name>
    <dbReference type="NCBI Taxonomy" id="41990"/>
    <lineage>
        <taxon>Eukaryota</taxon>
        <taxon>Fungi</taxon>
        <taxon>Dikarya</taxon>
        <taxon>Ascomycota</taxon>
        <taxon>Pezizomycotina</taxon>
        <taxon>Sordariomycetes</taxon>
        <taxon>Sordariomycetidae</taxon>
        <taxon>Calosphaeriales</taxon>
        <taxon>Pleurostomataceae</taxon>
        <taxon>Pleurostoma</taxon>
    </lineage>
</organism>
<dbReference type="GO" id="GO:0010008">
    <property type="term" value="C:endosome membrane"/>
    <property type="evidence" value="ECO:0007669"/>
    <property type="project" value="UniProtKB-SubCell"/>
</dbReference>
<evidence type="ECO:0000256" key="1">
    <source>
        <dbReference type="ARBA" id="ARBA00004308"/>
    </source>
</evidence>
<dbReference type="AlphaFoldDB" id="A0AA38VV04"/>
<evidence type="ECO:0000256" key="5">
    <source>
        <dbReference type="ARBA" id="ARBA00022989"/>
    </source>
</evidence>
<keyword evidence="8" id="KW-0325">Glycoprotein</keyword>
<dbReference type="Gene3D" id="2.70.130.10">
    <property type="entry name" value="Mannose-6-phosphate receptor binding domain"/>
    <property type="match status" value="2"/>
</dbReference>
<evidence type="ECO:0000256" key="4">
    <source>
        <dbReference type="ARBA" id="ARBA00022729"/>
    </source>
</evidence>
<evidence type="ECO:0000313" key="13">
    <source>
        <dbReference type="EMBL" id="KAJ9151981.1"/>
    </source>
</evidence>
<keyword evidence="7" id="KW-1015">Disulfide bond</keyword>
<feature type="chain" id="PRO_5041371929" evidence="11">
    <location>
        <begin position="22"/>
        <end position="361"/>
    </location>
</feature>